<feature type="transmembrane region" description="Helical" evidence="1">
    <location>
        <begin position="48"/>
        <end position="64"/>
    </location>
</feature>
<evidence type="ECO:0000313" key="2">
    <source>
        <dbReference type="EMBL" id="SIR94118.1"/>
    </source>
</evidence>
<keyword evidence="3" id="KW-1185">Reference proteome</keyword>
<sequence>MLDRQFLRQRGAKNIAVDFTALSKPLSIYLMSIIFCMFLAIGWYKGDIGFIILSVIIFISNLYWRFQINKHHADEVWETPDGFIVIINNDYEEIRFCDIKKVEYKFRYLIDSRNYIVEFYFKQPNKFGRKIFFVTWEDACNYNQESQIFRIKNQATTDYIHHLQEKIKQASDNRPISEE</sequence>
<dbReference type="Proteomes" id="UP000187495">
    <property type="component" value="Unassembled WGS sequence"/>
</dbReference>
<proteinExistence type="predicted"/>
<evidence type="ECO:0000313" key="3">
    <source>
        <dbReference type="Proteomes" id="UP000187495"/>
    </source>
</evidence>
<dbReference type="EMBL" id="FTNU01000009">
    <property type="protein sequence ID" value="SIR94118.1"/>
    <property type="molecule type" value="Genomic_DNA"/>
</dbReference>
<name>A0A1N7F183_9GAMM</name>
<dbReference type="STRING" id="34061.B0189_07855"/>
<keyword evidence="1" id="KW-1133">Transmembrane helix</keyword>
<protein>
    <submittedName>
        <fullName evidence="2">Uncharacterized protein</fullName>
    </submittedName>
</protein>
<organism evidence="2 3">
    <name type="scientific">Moraxella cuniculi DSM 21768</name>
    <dbReference type="NCBI Taxonomy" id="1122245"/>
    <lineage>
        <taxon>Bacteria</taxon>
        <taxon>Pseudomonadati</taxon>
        <taxon>Pseudomonadota</taxon>
        <taxon>Gammaproteobacteria</taxon>
        <taxon>Moraxellales</taxon>
        <taxon>Moraxellaceae</taxon>
        <taxon>Moraxella</taxon>
    </lineage>
</organism>
<keyword evidence="1" id="KW-0472">Membrane</keyword>
<reference evidence="3" key="1">
    <citation type="submission" date="2017-01" db="EMBL/GenBank/DDBJ databases">
        <authorList>
            <person name="Varghese N."/>
            <person name="Submissions S."/>
        </authorList>
    </citation>
    <scope>NUCLEOTIDE SEQUENCE [LARGE SCALE GENOMIC DNA]</scope>
    <source>
        <strain evidence="3">DSM 21768</strain>
    </source>
</reference>
<gene>
    <name evidence="2" type="ORF">SAMN02745664_10912</name>
</gene>
<dbReference type="AlphaFoldDB" id="A0A1N7F183"/>
<keyword evidence="1" id="KW-0812">Transmembrane</keyword>
<evidence type="ECO:0000256" key="1">
    <source>
        <dbReference type="SAM" id="Phobius"/>
    </source>
</evidence>
<accession>A0A1N7F183</accession>
<feature type="transmembrane region" description="Helical" evidence="1">
    <location>
        <begin position="21"/>
        <end position="42"/>
    </location>
</feature>